<keyword evidence="4" id="KW-0963">Cytoplasm</keyword>
<comment type="subcellular location">
    <subcellularLocation>
        <location evidence="2">Cytoplasm</location>
    </subcellularLocation>
    <subcellularLocation>
        <location evidence="1">Nucleus</location>
    </subcellularLocation>
</comment>
<evidence type="ECO:0000313" key="8">
    <source>
        <dbReference type="Proteomes" id="UP001050691"/>
    </source>
</evidence>
<dbReference type="GO" id="GO:0070525">
    <property type="term" value="P:tRNA threonylcarbamoyladenosine metabolic process"/>
    <property type="evidence" value="ECO:0007669"/>
    <property type="project" value="TreeGrafter"/>
</dbReference>
<protein>
    <recommendedName>
        <fullName evidence="9">Transcription factor Pcc1</fullName>
    </recommendedName>
</protein>
<dbReference type="GO" id="GO:0008033">
    <property type="term" value="P:tRNA processing"/>
    <property type="evidence" value="ECO:0007669"/>
    <property type="project" value="UniProtKB-KW"/>
</dbReference>
<dbReference type="PANTHER" id="PTHR31283">
    <property type="entry name" value="EKC/KEOPS COMPLEX SUBUNIT PCC1 FAMILY MEMBER"/>
    <property type="match status" value="1"/>
</dbReference>
<accession>A0AAV5A1Q4</accession>
<dbReference type="AlphaFoldDB" id="A0AAV5A1Q4"/>
<evidence type="ECO:0000256" key="2">
    <source>
        <dbReference type="ARBA" id="ARBA00004496"/>
    </source>
</evidence>
<sequence>MEHELIVRIPFMTQDHARLVCQVLEVDKELSAEAVERTFDVQGNILIVSVHNSLTAKVRKLEIFSSSFNTLTIRLARLTLNSFLENLDLVTRTLEAFADDATHQSHIIDTTGL</sequence>
<organism evidence="7 8">
    <name type="scientific">Clathrus columnatus</name>
    <dbReference type="NCBI Taxonomy" id="1419009"/>
    <lineage>
        <taxon>Eukaryota</taxon>
        <taxon>Fungi</taxon>
        <taxon>Dikarya</taxon>
        <taxon>Basidiomycota</taxon>
        <taxon>Agaricomycotina</taxon>
        <taxon>Agaricomycetes</taxon>
        <taxon>Phallomycetidae</taxon>
        <taxon>Phallales</taxon>
        <taxon>Clathraceae</taxon>
        <taxon>Clathrus</taxon>
    </lineage>
</organism>
<dbReference type="InterPro" id="IPR015419">
    <property type="entry name" value="CTAG/Pcc1"/>
</dbReference>
<name>A0AAV5A1Q4_9AGAM</name>
<dbReference type="PANTHER" id="PTHR31283:SF5">
    <property type="entry name" value="EKC_KEOPS COMPLEX SUBUNIT LAGE3"/>
    <property type="match status" value="1"/>
</dbReference>
<dbReference type="FunFam" id="3.30.310.50:FF:000005">
    <property type="entry name" value="L antigen family member 3"/>
    <property type="match status" value="1"/>
</dbReference>
<comment type="similarity">
    <text evidence="3">Belongs to the CTAG/PCC1 family.</text>
</comment>
<keyword evidence="8" id="KW-1185">Reference proteome</keyword>
<evidence type="ECO:0000256" key="3">
    <source>
        <dbReference type="ARBA" id="ARBA00007073"/>
    </source>
</evidence>
<dbReference type="GO" id="GO:0005737">
    <property type="term" value="C:cytoplasm"/>
    <property type="evidence" value="ECO:0007669"/>
    <property type="project" value="UniProtKB-SubCell"/>
</dbReference>
<evidence type="ECO:0000256" key="5">
    <source>
        <dbReference type="ARBA" id="ARBA00022694"/>
    </source>
</evidence>
<evidence type="ECO:0000256" key="6">
    <source>
        <dbReference type="ARBA" id="ARBA00023242"/>
    </source>
</evidence>
<dbReference type="GO" id="GO:0005634">
    <property type="term" value="C:nucleus"/>
    <property type="evidence" value="ECO:0007669"/>
    <property type="project" value="UniProtKB-SubCell"/>
</dbReference>
<dbReference type="EMBL" id="BPWL01000003">
    <property type="protein sequence ID" value="GJJ08581.1"/>
    <property type="molecule type" value="Genomic_DNA"/>
</dbReference>
<dbReference type="Proteomes" id="UP001050691">
    <property type="component" value="Unassembled WGS sequence"/>
</dbReference>
<evidence type="ECO:0000256" key="4">
    <source>
        <dbReference type="ARBA" id="ARBA00022490"/>
    </source>
</evidence>
<evidence type="ECO:0008006" key="9">
    <source>
        <dbReference type="Google" id="ProtNLM"/>
    </source>
</evidence>
<dbReference type="Gene3D" id="3.30.310.50">
    <property type="entry name" value="Alpha-D-phosphohexomutase, C-terminal domain"/>
    <property type="match status" value="1"/>
</dbReference>
<reference evidence="7" key="1">
    <citation type="submission" date="2021-10" db="EMBL/GenBank/DDBJ databases">
        <title>De novo Genome Assembly of Clathrus columnatus (Basidiomycota, Fungi) Using Illumina and Nanopore Sequence Data.</title>
        <authorList>
            <person name="Ogiso-Tanaka E."/>
            <person name="Itagaki H."/>
            <person name="Hosoya T."/>
            <person name="Hosaka K."/>
        </authorList>
    </citation>
    <scope>NUCLEOTIDE SEQUENCE</scope>
    <source>
        <strain evidence="7">MO-923</strain>
    </source>
</reference>
<comment type="caution">
    <text evidence="7">The sequence shown here is derived from an EMBL/GenBank/DDBJ whole genome shotgun (WGS) entry which is preliminary data.</text>
</comment>
<dbReference type="Pfam" id="PF09341">
    <property type="entry name" value="Pcc1"/>
    <property type="match status" value="1"/>
</dbReference>
<evidence type="ECO:0000256" key="1">
    <source>
        <dbReference type="ARBA" id="ARBA00004123"/>
    </source>
</evidence>
<keyword evidence="6" id="KW-0539">Nucleus</keyword>
<keyword evidence="5" id="KW-0819">tRNA processing</keyword>
<gene>
    <name evidence="7" type="ORF">Clacol_002800</name>
</gene>
<evidence type="ECO:0000313" key="7">
    <source>
        <dbReference type="EMBL" id="GJJ08581.1"/>
    </source>
</evidence>
<proteinExistence type="inferred from homology"/>
<dbReference type="GO" id="GO:0000408">
    <property type="term" value="C:EKC/KEOPS complex"/>
    <property type="evidence" value="ECO:0007669"/>
    <property type="project" value="TreeGrafter"/>
</dbReference>